<gene>
    <name evidence="5" type="primary">OSJNBa0042F21.6</name>
</gene>
<dbReference type="InterPro" id="IPR044824">
    <property type="entry name" value="MAIN-like"/>
</dbReference>
<organism evidence="5 6">
    <name type="scientific">Oryza sativa subsp. japonica</name>
    <name type="common">Rice</name>
    <dbReference type="NCBI Taxonomy" id="39947"/>
    <lineage>
        <taxon>Eukaryota</taxon>
        <taxon>Viridiplantae</taxon>
        <taxon>Streptophyta</taxon>
        <taxon>Embryophyta</taxon>
        <taxon>Tracheophyta</taxon>
        <taxon>Spermatophyta</taxon>
        <taxon>Magnoliopsida</taxon>
        <taxon>Liliopsida</taxon>
        <taxon>Poales</taxon>
        <taxon>Poaceae</taxon>
        <taxon>BOP clade</taxon>
        <taxon>Oryzoideae</taxon>
        <taxon>Oryzeae</taxon>
        <taxon>Oryzinae</taxon>
        <taxon>Oryza</taxon>
        <taxon>Oryza sativa</taxon>
    </lineage>
</organism>
<reference evidence="6" key="2">
    <citation type="journal article" date="2008" name="Nucleic Acids Res.">
        <title>The rice annotation project database (RAP-DB): 2008 update.</title>
        <authorList>
            <consortium name="The rice annotation project (RAP)"/>
        </authorList>
    </citation>
    <scope>GENOME REANNOTATION</scope>
    <source>
        <strain evidence="6">cv. Nipponbare</strain>
    </source>
</reference>
<feature type="domain" description="DUF1409" evidence="3">
    <location>
        <begin position="411"/>
        <end position="458"/>
    </location>
</feature>
<feature type="domain" description="Aminotransferase-like plant mobile" evidence="4">
    <location>
        <begin position="13"/>
        <end position="168"/>
    </location>
</feature>
<dbReference type="PANTHER" id="PTHR46033">
    <property type="entry name" value="PROTEIN MAIN-LIKE 2"/>
    <property type="match status" value="1"/>
</dbReference>
<accession>Q7XRT7</accession>
<feature type="coiled-coil region" evidence="1">
    <location>
        <begin position="451"/>
        <end position="526"/>
    </location>
</feature>
<keyword evidence="1" id="KW-0175">Coiled coil</keyword>
<feature type="region of interest" description="Disordered" evidence="2">
    <location>
        <begin position="338"/>
        <end position="370"/>
    </location>
</feature>
<dbReference type="InterPro" id="IPR019557">
    <property type="entry name" value="AminoTfrase-like_pln_mobile"/>
</dbReference>
<dbReference type="EMBL" id="AL731605">
    <property type="protein sequence ID" value="CAE02299.2"/>
    <property type="molecule type" value="Genomic_DNA"/>
</dbReference>
<protein>
    <submittedName>
        <fullName evidence="5">OSJNBa0042F21.6 protein</fullName>
    </submittedName>
</protein>
<evidence type="ECO:0000313" key="5">
    <source>
        <dbReference type="EMBL" id="CAE02299.2"/>
    </source>
</evidence>
<reference evidence="6" key="1">
    <citation type="journal article" date="2005" name="Nature">
        <title>The map-based sequence of the rice genome.</title>
        <authorList>
            <consortium name="International rice genome sequencing project (IRGSP)"/>
            <person name="Matsumoto T."/>
            <person name="Wu J."/>
            <person name="Kanamori H."/>
            <person name="Katayose Y."/>
            <person name="Fujisawa M."/>
            <person name="Namiki N."/>
            <person name="Mizuno H."/>
            <person name="Yamamoto K."/>
            <person name="Antonio B.A."/>
            <person name="Baba T."/>
            <person name="Sakata K."/>
            <person name="Nagamura Y."/>
            <person name="Aoki H."/>
            <person name="Arikawa K."/>
            <person name="Arita K."/>
            <person name="Bito T."/>
            <person name="Chiden Y."/>
            <person name="Fujitsuka N."/>
            <person name="Fukunaka R."/>
            <person name="Hamada M."/>
            <person name="Harada C."/>
            <person name="Hayashi A."/>
            <person name="Hijishita S."/>
            <person name="Honda M."/>
            <person name="Hosokawa S."/>
            <person name="Ichikawa Y."/>
            <person name="Idonuma A."/>
            <person name="Iijima M."/>
            <person name="Ikeda M."/>
            <person name="Ikeno M."/>
            <person name="Ito K."/>
            <person name="Ito S."/>
            <person name="Ito T."/>
            <person name="Ito Y."/>
            <person name="Ito Y."/>
            <person name="Iwabuchi A."/>
            <person name="Kamiya K."/>
            <person name="Karasawa W."/>
            <person name="Kurita K."/>
            <person name="Katagiri S."/>
            <person name="Kikuta A."/>
            <person name="Kobayashi H."/>
            <person name="Kobayashi N."/>
            <person name="Machita K."/>
            <person name="Maehara T."/>
            <person name="Masukawa M."/>
            <person name="Mizubayashi T."/>
            <person name="Mukai Y."/>
            <person name="Nagasaki H."/>
            <person name="Nagata Y."/>
            <person name="Naito S."/>
            <person name="Nakashima M."/>
            <person name="Nakama Y."/>
            <person name="Nakamichi Y."/>
            <person name="Nakamura M."/>
            <person name="Meguro A."/>
            <person name="Negishi M."/>
            <person name="Ohta I."/>
            <person name="Ohta T."/>
            <person name="Okamoto M."/>
            <person name="Ono N."/>
            <person name="Saji S."/>
            <person name="Sakaguchi M."/>
            <person name="Sakai K."/>
            <person name="Shibata M."/>
            <person name="Shimokawa T."/>
            <person name="Song J."/>
            <person name="Takazaki Y."/>
            <person name="Terasawa K."/>
            <person name="Tsugane M."/>
            <person name="Tsuji K."/>
            <person name="Ueda S."/>
            <person name="Waki K."/>
            <person name="Yamagata H."/>
            <person name="Yamamoto M."/>
            <person name="Yamamoto S."/>
            <person name="Yamane H."/>
            <person name="Yoshiki S."/>
            <person name="Yoshihara R."/>
            <person name="Yukawa K."/>
            <person name="Zhong H."/>
            <person name="Yano M."/>
            <person name="Yuan Q."/>
            <person name="Ouyang S."/>
            <person name="Liu J."/>
            <person name="Jones K.M."/>
            <person name="Gansberger K."/>
            <person name="Moffat K."/>
            <person name="Hill J."/>
            <person name="Bera J."/>
            <person name="Fadrosh D."/>
            <person name="Jin S."/>
            <person name="Johri S."/>
            <person name="Kim M."/>
            <person name="Overton L."/>
            <person name="Reardon M."/>
            <person name="Tsitrin T."/>
            <person name="Vuong H."/>
            <person name="Weaver B."/>
            <person name="Ciecko A."/>
            <person name="Tallon L."/>
            <person name="Jackson J."/>
            <person name="Pai G."/>
            <person name="Aken S.V."/>
            <person name="Utterback T."/>
            <person name="Reidmuller S."/>
            <person name="Feldblyum T."/>
            <person name="Hsiao J."/>
            <person name="Zismann V."/>
            <person name="Iobst S."/>
            <person name="de Vazeille A.R."/>
            <person name="Buell C.R."/>
            <person name="Ying K."/>
            <person name="Li Y."/>
            <person name="Lu T."/>
            <person name="Huang Y."/>
            <person name="Zhao Q."/>
            <person name="Feng Q."/>
            <person name="Zhang L."/>
            <person name="Zhu J."/>
            <person name="Weng Q."/>
            <person name="Mu J."/>
            <person name="Lu Y."/>
            <person name="Fan D."/>
            <person name="Liu Y."/>
            <person name="Guan J."/>
            <person name="Zhang Y."/>
            <person name="Yu S."/>
            <person name="Liu X."/>
            <person name="Zhang Y."/>
            <person name="Hong G."/>
            <person name="Han B."/>
            <person name="Choisne N."/>
            <person name="Demange N."/>
            <person name="Orjeda G."/>
            <person name="Samain S."/>
            <person name="Cattolico L."/>
            <person name="Pelletier E."/>
            <person name="Couloux A."/>
            <person name="Segurens B."/>
            <person name="Wincker P."/>
            <person name="D'Hont A."/>
            <person name="Scarpelli C."/>
            <person name="Weissenbach J."/>
            <person name="Salanoubat M."/>
            <person name="Quetier F."/>
            <person name="Yu Y."/>
            <person name="Kim H.R."/>
            <person name="Rambo T."/>
            <person name="Currie J."/>
            <person name="Collura K."/>
            <person name="Luo M."/>
            <person name="Yang T."/>
            <person name="Ammiraju J.S.S."/>
            <person name="Engler F."/>
            <person name="Soderlund C."/>
            <person name="Wing R.A."/>
            <person name="Palmer L.E."/>
            <person name="de la Bastide M."/>
            <person name="Spiegel L."/>
            <person name="Nascimento L."/>
            <person name="Zutavern T."/>
            <person name="O'Shaughnessy A."/>
            <person name="Dike S."/>
            <person name="Dedhia N."/>
            <person name="Preston R."/>
            <person name="Balija V."/>
            <person name="McCombie W.R."/>
            <person name="Chow T."/>
            <person name="Chen H."/>
            <person name="Chung M."/>
            <person name="Chen C."/>
            <person name="Shaw J."/>
            <person name="Wu H."/>
            <person name="Hsiao K."/>
            <person name="Chao Y."/>
            <person name="Chu M."/>
            <person name="Cheng C."/>
            <person name="Hour A."/>
            <person name="Lee P."/>
            <person name="Lin S."/>
            <person name="Lin Y."/>
            <person name="Liou J."/>
            <person name="Liu S."/>
            <person name="Hsing Y."/>
            <person name="Raghuvanshi S."/>
            <person name="Mohanty A."/>
            <person name="Bharti A.K."/>
            <person name="Gaur A."/>
            <person name="Gupta V."/>
            <person name="Kumar D."/>
            <person name="Ravi V."/>
            <person name="Vij S."/>
            <person name="Kapur A."/>
            <person name="Khurana P."/>
            <person name="Khurana P."/>
            <person name="Khurana J.P."/>
            <person name="Tyagi A.K."/>
            <person name="Gaikwad K."/>
            <person name="Singh A."/>
            <person name="Dalal V."/>
            <person name="Srivastava S."/>
            <person name="Dixit A."/>
            <person name="Pal A.K."/>
            <person name="Ghazi I.A."/>
            <person name="Yadav M."/>
            <person name="Pandit A."/>
            <person name="Bhargava A."/>
            <person name="Sureshbabu K."/>
            <person name="Batra K."/>
            <person name="Sharma T.R."/>
            <person name="Mohapatra T."/>
            <person name="Singh N.K."/>
            <person name="Messing J."/>
            <person name="Nelson A.B."/>
            <person name="Fuks G."/>
            <person name="Kavchok S."/>
            <person name="Keizer G."/>
            <person name="Linton E."/>
            <person name="Llaca V."/>
            <person name="Song R."/>
            <person name="Tanyolac B."/>
            <person name="Young S."/>
            <person name="Ho-Il K."/>
            <person name="Hahn J.H."/>
            <person name="Sangsakoo G."/>
            <person name="Vanavichit A."/>
            <person name="de Mattos Luiz.A.T."/>
            <person name="Zimmer P.D."/>
            <person name="Malone G."/>
            <person name="Dellagostin O."/>
            <person name="de Oliveira A.C."/>
            <person name="Bevan M."/>
            <person name="Bancroft I."/>
            <person name="Minx P."/>
            <person name="Cordum H."/>
            <person name="Wilson R."/>
            <person name="Cheng Z."/>
            <person name="Jin W."/>
            <person name="Jiang J."/>
            <person name="Leong S.A."/>
            <person name="Iwama H."/>
            <person name="Gojobori T."/>
            <person name="Itoh T."/>
            <person name="Niimura Y."/>
            <person name="Fujii Y."/>
            <person name="Habara T."/>
            <person name="Sakai H."/>
            <person name="Sato Y."/>
            <person name="Wilson G."/>
            <person name="Kumar K."/>
            <person name="McCouch S."/>
            <person name="Juretic N."/>
            <person name="Hoen D."/>
            <person name="Wright S."/>
            <person name="Bruskiewich R."/>
            <person name="Bureau T."/>
            <person name="Miyao A."/>
            <person name="Hirochika H."/>
            <person name="Nishikawa T."/>
            <person name="Kadowaki K."/>
            <person name="Sugiura M."/>
            <person name="Burr B."/>
            <person name="Sasaki T."/>
        </authorList>
    </citation>
    <scope>NUCLEOTIDE SEQUENCE [LARGE SCALE GENOMIC DNA]</scope>
    <source>
        <strain evidence="6">cv. Nipponbare</strain>
    </source>
</reference>
<evidence type="ECO:0000259" key="3">
    <source>
        <dbReference type="Pfam" id="PF07197"/>
    </source>
</evidence>
<dbReference type="Proteomes" id="UP000000763">
    <property type="component" value="Chromosome 4"/>
</dbReference>
<name>Q7XRT7_ORYSJ</name>
<feature type="compositionally biased region" description="Basic and acidic residues" evidence="2">
    <location>
        <begin position="308"/>
        <end position="318"/>
    </location>
</feature>
<evidence type="ECO:0000256" key="2">
    <source>
        <dbReference type="SAM" id="MobiDB-lite"/>
    </source>
</evidence>
<dbReference type="GO" id="GO:0010073">
    <property type="term" value="P:meristem maintenance"/>
    <property type="evidence" value="ECO:0007669"/>
    <property type="project" value="InterPro"/>
</dbReference>
<proteinExistence type="predicted"/>
<evidence type="ECO:0000313" key="6">
    <source>
        <dbReference type="Proteomes" id="UP000000763"/>
    </source>
</evidence>
<dbReference type="PANTHER" id="PTHR46033:SF1">
    <property type="entry name" value="PROTEIN MAIN-LIKE 2"/>
    <property type="match status" value="1"/>
</dbReference>
<dbReference type="InterPro" id="IPR010811">
    <property type="entry name" value="DUF1409"/>
</dbReference>
<dbReference type="Pfam" id="PF10536">
    <property type="entry name" value="PMD"/>
    <property type="match status" value="1"/>
</dbReference>
<evidence type="ECO:0000256" key="1">
    <source>
        <dbReference type="SAM" id="Coils"/>
    </source>
</evidence>
<feature type="region of interest" description="Disordered" evidence="2">
    <location>
        <begin position="293"/>
        <end position="320"/>
    </location>
</feature>
<sequence length="596" mass="65810">MSASKSTHWDEIGISQALALTAANMARDEPMMAASTYFWSTAMNAFLFSQGLMTATLLDVTMITGLDITSSANLSSLNNQLTHEFKTRSIGGWSCYMAKYMGTGPVTQREHTAFIMMWLEKFLFGGPSCGPTANWQRIAENLVEKKHFPLAKYLLGYLYQTLNTATDKIASGKTIGTGGPPLGSIDNIKFRMLRSTAFDRWWVEWKKHLFHQSASMYLAGLFPDEIPQTTESSPPQQSKSGVEIAYAPGLLPNGGGLTPPVIGYNAPKTSTLLHGLSHVPIILTARRKRAKSATALSAVKNKPQKQKTTTDDKPKIAADDLPAIDPDVADFLEDEAMSEEVNEATDVVSETREQTPPADPPGQQKTPPPPVLGDMFSFDISQFLHEEETTSQALVPLADDLKSTLLDMSKRLEGSLETLVTSCGSIQDRFNEIHDKIPDELADVFTPAVYLEQHRLKLEKAKNRMADRLERRDLEATIQANRVSINEEKAKLDELEGGLDSIQTNIDRLNARKIDLLAELEQCNAQIAIEQKKLEDLPKAIEDQKSKLKASVKHLAELIKSLKPIPSSDAADARMIDEVDQIKHKAISGIQKYVSS</sequence>
<evidence type="ECO:0000259" key="4">
    <source>
        <dbReference type="Pfam" id="PF10536"/>
    </source>
</evidence>
<dbReference type="AlphaFoldDB" id="Q7XRT7"/>
<dbReference type="Pfam" id="PF07197">
    <property type="entry name" value="DUF1409"/>
    <property type="match status" value="1"/>
</dbReference>